<proteinExistence type="predicted"/>
<comment type="caution">
    <text evidence="1">The sequence shown here is derived from an EMBL/GenBank/DDBJ whole genome shotgun (WGS) entry which is preliminary data.</text>
</comment>
<dbReference type="EMBL" id="VSSQ01008753">
    <property type="protein sequence ID" value="MPM39742.1"/>
    <property type="molecule type" value="Genomic_DNA"/>
</dbReference>
<dbReference type="AlphaFoldDB" id="A0A644ZFT5"/>
<evidence type="ECO:0000313" key="1">
    <source>
        <dbReference type="EMBL" id="MPM39742.1"/>
    </source>
</evidence>
<sequence>MENEPPLCASFAFHSPYNNTLAMQANSVYTGGKGTDILNSTAWGQGLSAGGFGDVLRTHPLGPTALEVVQAEPGTYVPQSVNLAAALLARIGQTADPANTLNNVLNNAAMGSKGISEAARRYIEGAVNAQNGYVDRGATEGAGENFDPDNVLILSTRFANKMDPIWKNSGNIKPIEGYQDIVCHGDTLGFSYKDLDGNEINMTPREFAEILKNSPVYEGRPIRLISCQAGADGSFTAQYVANHLGVDILAPTDTVFVYPDGEIIIGPDKYHNTGTWKIFKPRG</sequence>
<organism evidence="1">
    <name type="scientific">bioreactor metagenome</name>
    <dbReference type="NCBI Taxonomy" id="1076179"/>
    <lineage>
        <taxon>unclassified sequences</taxon>
        <taxon>metagenomes</taxon>
        <taxon>ecological metagenomes</taxon>
    </lineage>
</organism>
<accession>A0A644ZFT5</accession>
<gene>
    <name evidence="1" type="ORF">SDC9_86376</name>
</gene>
<protein>
    <submittedName>
        <fullName evidence="1">Uncharacterized protein</fullName>
    </submittedName>
</protein>
<name>A0A644ZFT5_9ZZZZ</name>
<reference evidence="1" key="1">
    <citation type="submission" date="2019-08" db="EMBL/GenBank/DDBJ databases">
        <authorList>
            <person name="Kucharzyk K."/>
            <person name="Murdoch R.W."/>
            <person name="Higgins S."/>
            <person name="Loffler F."/>
        </authorList>
    </citation>
    <scope>NUCLEOTIDE SEQUENCE</scope>
</reference>